<feature type="transmembrane region" description="Helical" evidence="1">
    <location>
        <begin position="219"/>
        <end position="241"/>
    </location>
</feature>
<accession>A0A1M6NPB1</accession>
<evidence type="ECO:0000313" key="3">
    <source>
        <dbReference type="Proteomes" id="UP000184363"/>
    </source>
</evidence>
<evidence type="ECO:0000313" key="2">
    <source>
        <dbReference type="EMBL" id="SHJ97533.1"/>
    </source>
</evidence>
<protein>
    <submittedName>
        <fullName evidence="2">Uncharacterized protein</fullName>
    </submittedName>
</protein>
<dbReference type="EMBL" id="FRAP01000001">
    <property type="protein sequence ID" value="SHJ97533.1"/>
    <property type="molecule type" value="Genomic_DNA"/>
</dbReference>
<keyword evidence="1" id="KW-0472">Membrane</keyword>
<feature type="transmembrane region" description="Helical" evidence="1">
    <location>
        <begin position="195"/>
        <end position="213"/>
    </location>
</feature>
<feature type="transmembrane region" description="Helical" evidence="1">
    <location>
        <begin position="67"/>
        <end position="87"/>
    </location>
</feature>
<dbReference type="Proteomes" id="UP000184363">
    <property type="component" value="Unassembled WGS sequence"/>
</dbReference>
<feature type="transmembrane region" description="Helical" evidence="1">
    <location>
        <begin position="42"/>
        <end position="60"/>
    </location>
</feature>
<evidence type="ECO:0000256" key="1">
    <source>
        <dbReference type="SAM" id="Phobius"/>
    </source>
</evidence>
<reference evidence="2 3" key="1">
    <citation type="submission" date="2016-11" db="EMBL/GenBank/DDBJ databases">
        <authorList>
            <person name="Jaros S."/>
            <person name="Januszkiewicz K."/>
            <person name="Wedrychowicz H."/>
        </authorList>
    </citation>
    <scope>NUCLEOTIDE SEQUENCE [LARGE SCALE GENOMIC DNA]</scope>
    <source>
        <strain evidence="2 3">DSM 43832</strain>
    </source>
</reference>
<keyword evidence="3" id="KW-1185">Reference proteome</keyword>
<sequence length="246" mass="25562">MARALAVVFALFWGVLFFGLVDLATAVAEDPRFRHFLLVEAGWGLLYTVLVMLPLLAWAVRPAATILLQQVLAAAAAVLVAAVAGFAPGQVLPALFLEVSAFVPALVARRSLRFPPLSLRSCHPLLAVLSLIALIGAVAYAVVVLRHAYAGVADDDTWGLAHLPMQAGFGLTIAGATVVVALAQGAGQPRWRVGTVFPALAAAGLGAFSLRWPDELASLGVTGGAAALVWAVALLVLPLVVRDRPA</sequence>
<name>A0A1M6NPB1_PSETH</name>
<keyword evidence="1" id="KW-1133">Transmembrane helix</keyword>
<feature type="transmembrane region" description="Helical" evidence="1">
    <location>
        <begin position="124"/>
        <end position="143"/>
    </location>
</feature>
<gene>
    <name evidence="2" type="ORF">SAMN05443637_101379</name>
</gene>
<dbReference type="AlphaFoldDB" id="A0A1M6NPB1"/>
<organism evidence="2 3">
    <name type="scientific">Pseudonocardia thermophila</name>
    <dbReference type="NCBI Taxonomy" id="1848"/>
    <lineage>
        <taxon>Bacteria</taxon>
        <taxon>Bacillati</taxon>
        <taxon>Actinomycetota</taxon>
        <taxon>Actinomycetes</taxon>
        <taxon>Pseudonocardiales</taxon>
        <taxon>Pseudonocardiaceae</taxon>
        <taxon>Pseudonocardia</taxon>
    </lineage>
</organism>
<keyword evidence="1" id="KW-0812">Transmembrane</keyword>
<feature type="transmembrane region" description="Helical" evidence="1">
    <location>
        <begin position="163"/>
        <end position="183"/>
    </location>
</feature>
<proteinExistence type="predicted"/>